<evidence type="ECO:0000259" key="1">
    <source>
        <dbReference type="Pfam" id="PF06032"/>
    </source>
</evidence>
<dbReference type="SUPFAM" id="SSF160991">
    <property type="entry name" value="CV3147-like"/>
    <property type="match status" value="1"/>
</dbReference>
<dbReference type="Proteomes" id="UP000292003">
    <property type="component" value="Unassembled WGS sequence"/>
</dbReference>
<dbReference type="InterPro" id="IPR024071">
    <property type="entry name" value="S-Me-THD_C_sf"/>
</dbReference>
<dbReference type="PANTHER" id="PTHR11365">
    <property type="entry name" value="5-OXOPROLINASE RELATED"/>
    <property type="match status" value="1"/>
</dbReference>
<feature type="domain" description="S-Me-THD-like C-terminal" evidence="2">
    <location>
        <begin position="166"/>
        <end position="354"/>
    </location>
</feature>
<dbReference type="EMBL" id="SFCC01000019">
    <property type="protein sequence ID" value="RZQ60101.1"/>
    <property type="molecule type" value="Genomic_DNA"/>
</dbReference>
<gene>
    <name evidence="3" type="ORF">EWH70_30840</name>
</gene>
<dbReference type="InterPro" id="IPR027479">
    <property type="entry name" value="S-Me-THD_N_sf"/>
</dbReference>
<dbReference type="GO" id="GO:0016787">
    <property type="term" value="F:hydrolase activity"/>
    <property type="evidence" value="ECO:0007669"/>
    <property type="project" value="InterPro"/>
</dbReference>
<dbReference type="InterPro" id="IPR010318">
    <property type="entry name" value="S-Me-THD_N"/>
</dbReference>
<dbReference type="RefSeq" id="WP_130479087.1">
    <property type="nucleotide sequence ID" value="NZ_SFCC01000019.1"/>
</dbReference>
<accession>A0A4Q7IYM6</accession>
<evidence type="ECO:0000313" key="3">
    <source>
        <dbReference type="EMBL" id="RZQ60101.1"/>
    </source>
</evidence>
<dbReference type="Gene3D" id="2.40.390.10">
    <property type="entry name" value="CV3147-like"/>
    <property type="match status" value="1"/>
</dbReference>
<comment type="caution">
    <text evidence="3">The sequence shown here is derived from an EMBL/GenBank/DDBJ whole genome shotgun (WGS) entry which is preliminary data.</text>
</comment>
<sequence>MRELDAGVLPDIARGAAILGCGGGGDPHIGMLLATRAIELNGPATLVSVDEVPADAVVVPVAMMGAPTVSTEKLPQGGEAVAALRALERTTGRRATHLVPIEIGGMNSLVPVAAAVETGLPLVDGDGMGRAFPEAQMTLPSLAGVSATPMAITDDKGNTTLVETGSNRWAERIARAVCTESGCSVFTADTLLAGHQLADGLVSGTVTLAQRLGAAVRSAREDHADPVAAAVDVLGGVHLATGKITDVRRATSRGFARGTATVESIGRTDVGALVLSMQNEFLLARGEGGAVLASTPDLICVLETDTGEPITTEALRYGHRVTVVAAPCDPRWTTSGGLDLVGPAAFGYHHAYSSVRVNAS</sequence>
<organism evidence="3 4">
    <name type="scientific">Amycolatopsis suaedae</name>
    <dbReference type="NCBI Taxonomy" id="2510978"/>
    <lineage>
        <taxon>Bacteria</taxon>
        <taxon>Bacillati</taxon>
        <taxon>Actinomycetota</taxon>
        <taxon>Actinomycetes</taxon>
        <taxon>Pseudonocardiales</taxon>
        <taxon>Pseudonocardiaceae</taxon>
        <taxon>Amycolatopsis</taxon>
    </lineage>
</organism>
<name>A0A4Q7IYM6_9PSEU</name>
<keyword evidence="4" id="KW-1185">Reference proteome</keyword>
<dbReference type="OrthoDB" id="3170437at2"/>
<evidence type="ECO:0000259" key="2">
    <source>
        <dbReference type="Pfam" id="PF20906"/>
    </source>
</evidence>
<proteinExistence type="predicted"/>
<dbReference type="AlphaFoldDB" id="A0A4Q7IYM6"/>
<evidence type="ECO:0000313" key="4">
    <source>
        <dbReference type="Proteomes" id="UP000292003"/>
    </source>
</evidence>
<dbReference type="Pfam" id="PF20906">
    <property type="entry name" value="S-Me-THD_C"/>
    <property type="match status" value="1"/>
</dbReference>
<dbReference type="InterPro" id="IPR048350">
    <property type="entry name" value="S-Me-THD-like_C"/>
</dbReference>
<dbReference type="PANTHER" id="PTHR11365:SF10">
    <property type="entry name" value="HYDANTOINASE_OXOPROLINASE"/>
    <property type="match status" value="1"/>
</dbReference>
<reference evidence="3 4" key="1">
    <citation type="submission" date="2019-02" db="EMBL/GenBank/DDBJ databases">
        <title>Draft genome sequence of Amycolatopsis sp. 8-3EHSu isolated from roots of Suaeda maritima.</title>
        <authorList>
            <person name="Duangmal K."/>
            <person name="Chantavorakit T."/>
        </authorList>
    </citation>
    <scope>NUCLEOTIDE SEQUENCE [LARGE SCALE GENOMIC DNA]</scope>
    <source>
        <strain evidence="3 4">8-3EHSu</strain>
    </source>
</reference>
<protein>
    <submittedName>
        <fullName evidence="3">DUF917 domain-containing protein</fullName>
    </submittedName>
</protein>
<dbReference type="Pfam" id="PF06032">
    <property type="entry name" value="S-Me-THD_N"/>
    <property type="match status" value="1"/>
</dbReference>
<feature type="domain" description="S-Me-THD N-terminal" evidence="1">
    <location>
        <begin position="9"/>
        <end position="163"/>
    </location>
</feature>
<dbReference type="InterPro" id="IPR045079">
    <property type="entry name" value="Oxoprolinase-like"/>
</dbReference>
<dbReference type="Gene3D" id="3.40.1610.10">
    <property type="entry name" value="CV3147-like domain"/>
    <property type="match status" value="1"/>
</dbReference>